<keyword evidence="3" id="KW-1185">Reference proteome</keyword>
<reference evidence="2 3" key="1">
    <citation type="submission" date="2019-07" db="EMBL/GenBank/DDBJ databases">
        <title>Whole genome shotgun sequence of Pseudonocardia asaccharolytica NBRC 16224.</title>
        <authorList>
            <person name="Hosoyama A."/>
            <person name="Uohara A."/>
            <person name="Ohji S."/>
            <person name="Ichikawa N."/>
        </authorList>
    </citation>
    <scope>NUCLEOTIDE SEQUENCE [LARGE SCALE GENOMIC DNA]</scope>
    <source>
        <strain evidence="2 3">NBRC 16224</strain>
    </source>
</reference>
<protein>
    <submittedName>
        <fullName evidence="2">Uncharacterized protein</fullName>
    </submittedName>
</protein>
<comment type="caution">
    <text evidence="2">The sequence shown here is derived from an EMBL/GenBank/DDBJ whole genome shotgun (WGS) entry which is preliminary data.</text>
</comment>
<sequence length="132" mass="15023">MQPKAVDVRRSRWASRSLRKRDEQVCDEIQPRWAMGMRGLEREHWSLGVLHRLEAVHPLPAGAVAQLLDREVPYVPGVPAVREQTLPLLGVGYRRNRTSAPSHGPPTVSRREAAPVRRPPTRVVSWRNSDDE</sequence>
<gene>
    <name evidence="2" type="ORF">PA7_48090</name>
</gene>
<dbReference type="Proteomes" id="UP000321328">
    <property type="component" value="Unassembled WGS sequence"/>
</dbReference>
<name>A0A511D872_9PSEU</name>
<accession>A0A511D872</accession>
<feature type="region of interest" description="Disordered" evidence="1">
    <location>
        <begin position="92"/>
        <end position="132"/>
    </location>
</feature>
<evidence type="ECO:0000256" key="1">
    <source>
        <dbReference type="SAM" id="MobiDB-lite"/>
    </source>
</evidence>
<organism evidence="2 3">
    <name type="scientific">Pseudonocardia asaccharolytica DSM 44247 = NBRC 16224</name>
    <dbReference type="NCBI Taxonomy" id="1123024"/>
    <lineage>
        <taxon>Bacteria</taxon>
        <taxon>Bacillati</taxon>
        <taxon>Actinomycetota</taxon>
        <taxon>Actinomycetes</taxon>
        <taxon>Pseudonocardiales</taxon>
        <taxon>Pseudonocardiaceae</taxon>
        <taxon>Pseudonocardia</taxon>
    </lineage>
</organism>
<proteinExistence type="predicted"/>
<dbReference type="AlphaFoldDB" id="A0A511D872"/>
<evidence type="ECO:0000313" key="3">
    <source>
        <dbReference type="Proteomes" id="UP000321328"/>
    </source>
</evidence>
<dbReference type="EMBL" id="BJVI01000123">
    <property type="protein sequence ID" value="GEL20972.1"/>
    <property type="molecule type" value="Genomic_DNA"/>
</dbReference>
<evidence type="ECO:0000313" key="2">
    <source>
        <dbReference type="EMBL" id="GEL20972.1"/>
    </source>
</evidence>